<evidence type="ECO:0000313" key="2">
    <source>
        <dbReference type="Proteomes" id="UP001057402"/>
    </source>
</evidence>
<evidence type="ECO:0000313" key="1">
    <source>
        <dbReference type="EMBL" id="KAI4380808.1"/>
    </source>
</evidence>
<gene>
    <name evidence="1" type="ORF">MLD38_006956</name>
</gene>
<organism evidence="1 2">
    <name type="scientific">Melastoma candidum</name>
    <dbReference type="NCBI Taxonomy" id="119954"/>
    <lineage>
        <taxon>Eukaryota</taxon>
        <taxon>Viridiplantae</taxon>
        <taxon>Streptophyta</taxon>
        <taxon>Embryophyta</taxon>
        <taxon>Tracheophyta</taxon>
        <taxon>Spermatophyta</taxon>
        <taxon>Magnoliopsida</taxon>
        <taxon>eudicotyledons</taxon>
        <taxon>Gunneridae</taxon>
        <taxon>Pentapetalae</taxon>
        <taxon>rosids</taxon>
        <taxon>malvids</taxon>
        <taxon>Myrtales</taxon>
        <taxon>Melastomataceae</taxon>
        <taxon>Melastomatoideae</taxon>
        <taxon>Melastomateae</taxon>
        <taxon>Melastoma</taxon>
    </lineage>
</organism>
<sequence length="146" mass="16163">MHVGGVRNTDKRLAEIGRAKNFTVHSIVKWVDLQLPKHPRLKAFFRTISPRHFVNGDWNTGGSCDNEAPTCLGKELAQDESSDLDAANAVKGTGVRLLDITALSQFRDEGHISRFSLKGTPGVQDCLHWCLPGVPDSWNEILFAQI</sequence>
<protein>
    <submittedName>
        <fullName evidence="1">Uncharacterized protein</fullName>
    </submittedName>
</protein>
<reference evidence="2" key="1">
    <citation type="journal article" date="2023" name="Front. Plant Sci.">
        <title>Chromosomal-level genome assembly of Melastoma candidum provides insights into trichome evolution.</title>
        <authorList>
            <person name="Zhong Y."/>
            <person name="Wu W."/>
            <person name="Sun C."/>
            <person name="Zou P."/>
            <person name="Liu Y."/>
            <person name="Dai S."/>
            <person name="Zhou R."/>
        </authorList>
    </citation>
    <scope>NUCLEOTIDE SEQUENCE [LARGE SCALE GENOMIC DNA]</scope>
</reference>
<comment type="caution">
    <text evidence="1">The sequence shown here is derived from an EMBL/GenBank/DDBJ whole genome shotgun (WGS) entry which is preliminary data.</text>
</comment>
<proteinExistence type="predicted"/>
<dbReference type="Proteomes" id="UP001057402">
    <property type="component" value="Chromosome 3"/>
</dbReference>
<dbReference type="EMBL" id="CM042882">
    <property type="protein sequence ID" value="KAI4380808.1"/>
    <property type="molecule type" value="Genomic_DNA"/>
</dbReference>
<accession>A0ACB9RTR9</accession>
<keyword evidence="2" id="KW-1185">Reference proteome</keyword>
<name>A0ACB9RTR9_9MYRT</name>